<keyword evidence="3" id="KW-1185">Reference proteome</keyword>
<accession>A0A540MGW1</accession>
<dbReference type="EMBL" id="VIEB01000263">
    <property type="protein sequence ID" value="TQD97802.1"/>
    <property type="molecule type" value="Genomic_DNA"/>
</dbReference>
<feature type="region of interest" description="Disordered" evidence="1">
    <location>
        <begin position="1"/>
        <end position="20"/>
    </location>
</feature>
<sequence>MEVQEQQQQTPQAIRSPLAEKLTSDAYPILPLRFGTNSGSGGLALPPLKFHSGLLTPHSLVAPCLSSDDENDYDDDNES</sequence>
<dbReference type="STRING" id="106549.A0A540MGW1"/>
<dbReference type="AlphaFoldDB" id="A0A540MGW1"/>
<gene>
    <name evidence="2" type="ORF">C1H46_016582</name>
</gene>
<evidence type="ECO:0000256" key="1">
    <source>
        <dbReference type="SAM" id="MobiDB-lite"/>
    </source>
</evidence>
<comment type="caution">
    <text evidence="2">The sequence shown here is derived from an EMBL/GenBank/DDBJ whole genome shotgun (WGS) entry which is preliminary data.</text>
</comment>
<protein>
    <submittedName>
        <fullName evidence="2">Uncharacterized protein</fullName>
    </submittedName>
</protein>
<organism evidence="2 3">
    <name type="scientific">Malus baccata</name>
    <name type="common">Siberian crab apple</name>
    <name type="synonym">Pyrus baccata</name>
    <dbReference type="NCBI Taxonomy" id="106549"/>
    <lineage>
        <taxon>Eukaryota</taxon>
        <taxon>Viridiplantae</taxon>
        <taxon>Streptophyta</taxon>
        <taxon>Embryophyta</taxon>
        <taxon>Tracheophyta</taxon>
        <taxon>Spermatophyta</taxon>
        <taxon>Magnoliopsida</taxon>
        <taxon>eudicotyledons</taxon>
        <taxon>Gunneridae</taxon>
        <taxon>Pentapetalae</taxon>
        <taxon>rosids</taxon>
        <taxon>fabids</taxon>
        <taxon>Rosales</taxon>
        <taxon>Rosaceae</taxon>
        <taxon>Amygdaloideae</taxon>
        <taxon>Maleae</taxon>
        <taxon>Malus</taxon>
    </lineage>
</organism>
<evidence type="ECO:0000313" key="2">
    <source>
        <dbReference type="EMBL" id="TQD97802.1"/>
    </source>
</evidence>
<feature type="compositionally biased region" description="Low complexity" evidence="1">
    <location>
        <begin position="1"/>
        <end position="12"/>
    </location>
</feature>
<proteinExistence type="predicted"/>
<reference evidence="2 3" key="1">
    <citation type="journal article" date="2019" name="G3 (Bethesda)">
        <title>Sequencing of a Wild Apple (Malus baccata) Genome Unravels the Differences Between Cultivated and Wild Apple Species Regarding Disease Resistance and Cold Tolerance.</title>
        <authorList>
            <person name="Chen X."/>
        </authorList>
    </citation>
    <scope>NUCLEOTIDE SEQUENCE [LARGE SCALE GENOMIC DNA]</scope>
    <source>
        <strain evidence="3">cv. Shandingzi</strain>
        <tissue evidence="2">Leaves</tissue>
    </source>
</reference>
<dbReference type="Proteomes" id="UP000315295">
    <property type="component" value="Unassembled WGS sequence"/>
</dbReference>
<name>A0A540MGW1_MALBA</name>
<evidence type="ECO:0000313" key="3">
    <source>
        <dbReference type="Proteomes" id="UP000315295"/>
    </source>
</evidence>